<dbReference type="EMBL" id="MSCM01000001">
    <property type="protein sequence ID" value="PQJ82155.1"/>
    <property type="molecule type" value="Genomic_DNA"/>
</dbReference>
<comment type="caution">
    <text evidence="1">The sequence shown here is derived from an EMBL/GenBank/DDBJ whole genome shotgun (WGS) entry which is preliminary data.</text>
</comment>
<dbReference type="RefSeq" id="WP_105020726.1">
    <property type="nucleotide sequence ID" value="NZ_MSCM01000001.1"/>
</dbReference>
<evidence type="ECO:0008006" key="3">
    <source>
        <dbReference type="Google" id="ProtNLM"/>
    </source>
</evidence>
<dbReference type="Proteomes" id="UP000239068">
    <property type="component" value="Unassembled WGS sequence"/>
</dbReference>
<sequence>MIKKLLFASFFFIYCINSFSQEKNKIISGQVSDSLGIIKNANIINLKTKQGTFSSDEGLFRIFVSEGDSLRVSSVQHIPRLFLITRKIIKEKNMQILLKSNIYTLDTFELKRHHLSGRLGIDTKAVPNNKKDSLLAKVLDFSNVNFKQKDQTIDANIRAKPPVNNTDPNSRFVGAGASATIPFKDSERLWALRRELALKKAFPFKILSELGEKFFFDELKIPVEKYFHFLEYCNPLGIEKMHKDGKLLEIIKILRTESISYHEIIKND</sequence>
<gene>
    <name evidence="1" type="ORF">BTO16_06015</name>
</gene>
<name>A0A2S7WX27_9FLAO</name>
<accession>A0A2S7WX27</accession>
<reference evidence="1 2" key="1">
    <citation type="submission" date="2016-12" db="EMBL/GenBank/DDBJ databases">
        <title>Trade-off between light-utilization and light-protection in marine flavobacteria.</title>
        <authorList>
            <person name="Kumagai Y."/>
            <person name="Yoshizawa S."/>
            <person name="Kogure K."/>
            <person name="Iwasaki W."/>
        </authorList>
    </citation>
    <scope>NUCLEOTIDE SEQUENCE [LARGE SCALE GENOMIC DNA]</scope>
    <source>
        <strain evidence="1 2">ATCC 43844</strain>
    </source>
</reference>
<evidence type="ECO:0000313" key="1">
    <source>
        <dbReference type="EMBL" id="PQJ82155.1"/>
    </source>
</evidence>
<protein>
    <recommendedName>
        <fullName evidence="3">Carboxypeptidase-like regulatory domain-containing protein</fullName>
    </recommendedName>
</protein>
<organism evidence="1 2">
    <name type="scientific">Polaribacter glomeratus</name>
    <dbReference type="NCBI Taxonomy" id="102"/>
    <lineage>
        <taxon>Bacteria</taxon>
        <taxon>Pseudomonadati</taxon>
        <taxon>Bacteroidota</taxon>
        <taxon>Flavobacteriia</taxon>
        <taxon>Flavobacteriales</taxon>
        <taxon>Flavobacteriaceae</taxon>
    </lineage>
</organism>
<dbReference type="OrthoDB" id="1417583at2"/>
<evidence type="ECO:0000313" key="2">
    <source>
        <dbReference type="Proteomes" id="UP000239068"/>
    </source>
</evidence>
<dbReference type="AlphaFoldDB" id="A0A2S7WX27"/>
<keyword evidence="2" id="KW-1185">Reference proteome</keyword>
<proteinExistence type="predicted"/>